<reference evidence="2" key="1">
    <citation type="submission" date="2024-04" db="EMBL/GenBank/DDBJ databases">
        <title>Salinicola lusitanus LLJ914,a marine bacterium isolated from the Okinawa Trough.</title>
        <authorList>
            <person name="Li J."/>
        </authorList>
    </citation>
    <scope>NUCLEOTIDE SEQUENCE [LARGE SCALE GENOMIC DNA]</scope>
</reference>
<sequence length="140" mass="16840">MSGQERCTFLRRCDTCESERIWLIGALQTLFSAPVDRGRLMEKCRWNPLRRKKTKVELRQAIVAMMNRKDELEEQNAYVKHTHTDTERLNKTMLDMREGEREILDDLWLYTCRPLLWTQTRGCFVLTWGEERAAVLRWNF</sequence>
<evidence type="ECO:0000313" key="1">
    <source>
        <dbReference type="EMBL" id="KAK7918687.1"/>
    </source>
</evidence>
<dbReference type="AlphaFoldDB" id="A0AAW0P9R1"/>
<comment type="caution">
    <text evidence="1">The sequence shown here is derived from an EMBL/GenBank/DDBJ whole genome shotgun (WGS) entry which is preliminary data.</text>
</comment>
<name>A0AAW0P9R1_9GOBI</name>
<dbReference type="EMBL" id="JBBPFD010000007">
    <property type="protein sequence ID" value="KAK7918687.1"/>
    <property type="molecule type" value="Genomic_DNA"/>
</dbReference>
<accession>A0AAW0P9R1</accession>
<keyword evidence="2" id="KW-1185">Reference proteome</keyword>
<evidence type="ECO:0000313" key="2">
    <source>
        <dbReference type="Proteomes" id="UP001460270"/>
    </source>
</evidence>
<organism evidence="1 2">
    <name type="scientific">Mugilogobius chulae</name>
    <name type="common">yellowstripe goby</name>
    <dbReference type="NCBI Taxonomy" id="88201"/>
    <lineage>
        <taxon>Eukaryota</taxon>
        <taxon>Metazoa</taxon>
        <taxon>Chordata</taxon>
        <taxon>Craniata</taxon>
        <taxon>Vertebrata</taxon>
        <taxon>Euteleostomi</taxon>
        <taxon>Actinopterygii</taxon>
        <taxon>Neopterygii</taxon>
        <taxon>Teleostei</taxon>
        <taxon>Neoteleostei</taxon>
        <taxon>Acanthomorphata</taxon>
        <taxon>Gobiaria</taxon>
        <taxon>Gobiiformes</taxon>
        <taxon>Gobioidei</taxon>
        <taxon>Gobiidae</taxon>
        <taxon>Gobionellinae</taxon>
        <taxon>Mugilogobius</taxon>
    </lineage>
</organism>
<proteinExistence type="predicted"/>
<gene>
    <name evidence="1" type="ORF">WMY93_009971</name>
</gene>
<dbReference type="Proteomes" id="UP001460270">
    <property type="component" value="Unassembled WGS sequence"/>
</dbReference>
<protein>
    <submittedName>
        <fullName evidence="1">Uncharacterized protein</fullName>
    </submittedName>
</protein>